<dbReference type="GO" id="GO:0003993">
    <property type="term" value="F:acid phosphatase activity"/>
    <property type="evidence" value="ECO:0007669"/>
    <property type="project" value="InterPro"/>
</dbReference>
<accession>A0A2H0YXJ0</accession>
<dbReference type="Proteomes" id="UP000228687">
    <property type="component" value="Unassembled WGS sequence"/>
</dbReference>
<dbReference type="InterPro" id="IPR008963">
    <property type="entry name" value="Purple_acid_Pase-like_N"/>
</dbReference>
<dbReference type="Gene3D" id="1.10.101.10">
    <property type="entry name" value="PGBD-like superfamily/PGBD"/>
    <property type="match status" value="1"/>
</dbReference>
<dbReference type="SUPFAM" id="SSF49363">
    <property type="entry name" value="Purple acid phosphatase, N-terminal domain"/>
    <property type="match status" value="1"/>
</dbReference>
<feature type="chain" id="PRO_5013675220" description="Peptidoglycan binding-like domain-containing protein" evidence="1">
    <location>
        <begin position="44"/>
        <end position="336"/>
    </location>
</feature>
<dbReference type="Gene3D" id="2.60.40.380">
    <property type="entry name" value="Purple acid phosphatase-like, N-terminal"/>
    <property type="match status" value="1"/>
</dbReference>
<evidence type="ECO:0000313" key="3">
    <source>
        <dbReference type="EMBL" id="PIS43211.1"/>
    </source>
</evidence>
<dbReference type="InterPro" id="IPR036365">
    <property type="entry name" value="PGBD-like_sf"/>
</dbReference>
<keyword evidence="1" id="KW-0732">Signal</keyword>
<evidence type="ECO:0000313" key="4">
    <source>
        <dbReference type="Proteomes" id="UP000228687"/>
    </source>
</evidence>
<organism evidence="3 4">
    <name type="scientific">Candidatus Kaiserbacteria bacterium CG08_land_8_20_14_0_20_50_21</name>
    <dbReference type="NCBI Taxonomy" id="1974604"/>
    <lineage>
        <taxon>Bacteria</taxon>
        <taxon>Candidatus Kaiseribacteriota</taxon>
    </lineage>
</organism>
<dbReference type="EMBL" id="PEXT01000054">
    <property type="protein sequence ID" value="PIS43211.1"/>
    <property type="molecule type" value="Genomic_DNA"/>
</dbReference>
<evidence type="ECO:0000259" key="2">
    <source>
        <dbReference type="Pfam" id="PF01471"/>
    </source>
</evidence>
<dbReference type="InterPro" id="IPR036366">
    <property type="entry name" value="PGBDSf"/>
</dbReference>
<evidence type="ECO:0000256" key="1">
    <source>
        <dbReference type="SAM" id="SignalP"/>
    </source>
</evidence>
<proteinExistence type="predicted"/>
<dbReference type="Pfam" id="PF01471">
    <property type="entry name" value="PG_binding_1"/>
    <property type="match status" value="1"/>
</dbReference>
<gene>
    <name evidence="3" type="ORF">COT23_02510</name>
</gene>
<comment type="caution">
    <text evidence="3">The sequence shown here is derived from an EMBL/GenBank/DDBJ whole genome shotgun (WGS) entry which is preliminary data.</text>
</comment>
<dbReference type="AlphaFoldDB" id="A0A2H0YXJ0"/>
<name>A0A2H0YXJ0_9BACT</name>
<feature type="signal peptide" evidence="1">
    <location>
        <begin position="1"/>
        <end position="43"/>
    </location>
</feature>
<dbReference type="SUPFAM" id="SSF47090">
    <property type="entry name" value="PGBD-like"/>
    <property type="match status" value="1"/>
</dbReference>
<dbReference type="InterPro" id="IPR002477">
    <property type="entry name" value="Peptidoglycan-bd-like"/>
</dbReference>
<reference evidence="4" key="1">
    <citation type="submission" date="2017-09" db="EMBL/GenBank/DDBJ databases">
        <title>Depth-based differentiation of microbial function through sediment-hosted aquifers and enrichment of novel symbionts in the deep terrestrial subsurface.</title>
        <authorList>
            <person name="Probst A.J."/>
            <person name="Ladd B."/>
            <person name="Jarett J.K."/>
            <person name="Geller-Mcgrath D.E."/>
            <person name="Sieber C.M.K."/>
            <person name="Emerson J.B."/>
            <person name="Anantharaman K."/>
            <person name="Thomas B.C."/>
            <person name="Malmstrom R."/>
            <person name="Stieglmeier M."/>
            <person name="Klingl A."/>
            <person name="Woyke T."/>
            <person name="Ryan C.M."/>
            <person name="Banfield J.F."/>
        </authorList>
    </citation>
    <scope>NUCLEOTIDE SEQUENCE [LARGE SCALE GENOMIC DNA]</scope>
</reference>
<protein>
    <recommendedName>
        <fullName evidence="2">Peptidoglycan binding-like domain-containing protein</fullName>
    </recommendedName>
</protein>
<feature type="domain" description="Peptidoglycan binding-like" evidence="2">
    <location>
        <begin position="104"/>
        <end position="159"/>
    </location>
</feature>
<sequence length="336" mass="35336">MYATISRSVTKLINFECMKKAFISFSVCLALLTAVAVPTSASATALTTGQIQAVVSLLQAFGVDTTTVTNVQQILGGAQTSTNNASTTALTSSMIGFLRLGDKGDGVKLLQTILAADPSIYPEGLISGFFGRLTKEALKRYQHKHGLDQVGFIGPKTLRDIDDDLNENPIAAEHDDGHATSTVSIGKGHICAIVPPGHLIAPGWLRKYDGERPTIPVCQTLPPGIKKHLDGEENQPATDIIAPIISAISIGSVASTSASISWATNEPATSKVYFATSTPLDLSIATTVTGSGLLTAHALTLSPLTASTTYNYIIESKDVSNNIATTSQNFFTTLSL</sequence>
<dbReference type="GO" id="GO:0046872">
    <property type="term" value="F:metal ion binding"/>
    <property type="evidence" value="ECO:0007669"/>
    <property type="project" value="InterPro"/>
</dbReference>